<dbReference type="Gene3D" id="2.60.120.290">
    <property type="entry name" value="Spermadhesin, CUB domain"/>
    <property type="match status" value="1"/>
</dbReference>
<name>A0A2T7P3I5_POMCA</name>
<dbReference type="InterPro" id="IPR016187">
    <property type="entry name" value="CTDL_fold"/>
</dbReference>
<sequence>MNQENITIGSSSALNQSVYVALTVRNLTSCLNTSHYLKLSTHRAVIDIRAQASDKLPRLSSCEMQVTAQASMVFFINVISISVQCPSFQLVLTDVGATSRRLINSCDNDIPSEVWSFTNIVVMTFLVSLESQAIQVILNFTAIPANDRPKLEIVFSSEKRGYIQTPNWDGIKKYPVLMDSWVKIDVPQLSSVMVSLPHMDLEGESSNICPNDGIELYVNDTSHRPVLSRCKNVPIPPRLFQTPALYVHFYSNEYGSNTGFRLFFSIHNQSSLPVRLADGRWNCSGLNWTDFSSHFSCNLNSDCVGSEDEAICPYTSPRCGVGQPFFEKSCYILEKFTPNGTWKEAFDFCLSRGMRLASLNTLAEWNNAVDLLRVADVGVAVVGMLQMFVQRQM</sequence>
<dbReference type="EMBL" id="PZQS01000006">
    <property type="protein sequence ID" value="PVD27970.1"/>
    <property type="molecule type" value="Genomic_DNA"/>
</dbReference>
<dbReference type="Proteomes" id="UP000245119">
    <property type="component" value="Linkage Group LG6"/>
</dbReference>
<dbReference type="SMART" id="SM00042">
    <property type="entry name" value="CUB"/>
    <property type="match status" value="1"/>
</dbReference>
<dbReference type="SUPFAM" id="SSF56436">
    <property type="entry name" value="C-type lectin-like"/>
    <property type="match status" value="1"/>
</dbReference>
<dbReference type="Pfam" id="PF00431">
    <property type="entry name" value="CUB"/>
    <property type="match status" value="1"/>
</dbReference>
<reference evidence="4 5" key="1">
    <citation type="submission" date="2018-04" db="EMBL/GenBank/DDBJ databases">
        <title>The genome of golden apple snail Pomacea canaliculata provides insight into stress tolerance and invasive adaptation.</title>
        <authorList>
            <person name="Liu C."/>
            <person name="Liu B."/>
            <person name="Ren Y."/>
            <person name="Zhang Y."/>
            <person name="Wang H."/>
            <person name="Li S."/>
            <person name="Jiang F."/>
            <person name="Yin L."/>
            <person name="Zhang G."/>
            <person name="Qian W."/>
            <person name="Fan W."/>
        </authorList>
    </citation>
    <scope>NUCLEOTIDE SEQUENCE [LARGE SCALE GENOMIC DNA]</scope>
    <source>
        <strain evidence="4">SZHN2017</strain>
        <tissue evidence="4">Muscle</tissue>
    </source>
</reference>
<evidence type="ECO:0000313" key="5">
    <source>
        <dbReference type="Proteomes" id="UP000245119"/>
    </source>
</evidence>
<keyword evidence="5" id="KW-1185">Reference proteome</keyword>
<evidence type="ECO:0000259" key="3">
    <source>
        <dbReference type="SMART" id="SM00042"/>
    </source>
</evidence>
<keyword evidence="1" id="KW-0677">Repeat</keyword>
<dbReference type="Gene3D" id="3.10.100.10">
    <property type="entry name" value="Mannose-Binding Protein A, subunit A"/>
    <property type="match status" value="1"/>
</dbReference>
<dbReference type="InterPro" id="IPR035914">
    <property type="entry name" value="Sperma_CUB_dom_sf"/>
</dbReference>
<dbReference type="CDD" id="cd00037">
    <property type="entry name" value="CLECT"/>
    <property type="match status" value="1"/>
</dbReference>
<evidence type="ECO:0000256" key="1">
    <source>
        <dbReference type="ARBA" id="ARBA00022737"/>
    </source>
</evidence>
<gene>
    <name evidence="4" type="ORF">C0Q70_10546</name>
</gene>
<keyword evidence="2" id="KW-1015">Disulfide bond</keyword>
<dbReference type="PANTHER" id="PTHR24251">
    <property type="entry name" value="OVOCHYMASE-RELATED"/>
    <property type="match status" value="1"/>
</dbReference>
<accession>A0A2T7P3I5</accession>
<dbReference type="OrthoDB" id="10035376at2759"/>
<evidence type="ECO:0000313" key="4">
    <source>
        <dbReference type="EMBL" id="PVD27970.1"/>
    </source>
</evidence>
<dbReference type="InterPro" id="IPR000859">
    <property type="entry name" value="CUB_dom"/>
</dbReference>
<protein>
    <recommendedName>
        <fullName evidence="3">CUB domain-containing protein</fullName>
    </recommendedName>
</protein>
<feature type="domain" description="CUB" evidence="3">
    <location>
        <begin position="151"/>
        <end position="267"/>
    </location>
</feature>
<organism evidence="4 5">
    <name type="scientific">Pomacea canaliculata</name>
    <name type="common">Golden apple snail</name>
    <dbReference type="NCBI Taxonomy" id="400727"/>
    <lineage>
        <taxon>Eukaryota</taxon>
        <taxon>Metazoa</taxon>
        <taxon>Spiralia</taxon>
        <taxon>Lophotrochozoa</taxon>
        <taxon>Mollusca</taxon>
        <taxon>Gastropoda</taxon>
        <taxon>Caenogastropoda</taxon>
        <taxon>Architaenioglossa</taxon>
        <taxon>Ampullarioidea</taxon>
        <taxon>Ampullariidae</taxon>
        <taxon>Pomacea</taxon>
    </lineage>
</organism>
<evidence type="ECO:0000256" key="2">
    <source>
        <dbReference type="ARBA" id="ARBA00023157"/>
    </source>
</evidence>
<comment type="caution">
    <text evidence="4">The sequence shown here is derived from an EMBL/GenBank/DDBJ whole genome shotgun (WGS) entry which is preliminary data.</text>
</comment>
<dbReference type="InterPro" id="IPR016186">
    <property type="entry name" value="C-type_lectin-like/link_sf"/>
</dbReference>
<dbReference type="SUPFAM" id="SSF49854">
    <property type="entry name" value="Spermadhesin, CUB domain"/>
    <property type="match status" value="2"/>
</dbReference>
<proteinExistence type="predicted"/>
<dbReference type="AlphaFoldDB" id="A0A2T7P3I5"/>
<dbReference type="CDD" id="cd00041">
    <property type="entry name" value="CUB"/>
    <property type="match status" value="1"/>
</dbReference>